<comment type="caution">
    <text evidence="1">The sequence shown here is derived from an EMBL/GenBank/DDBJ whole genome shotgun (WGS) entry which is preliminary data.</text>
</comment>
<dbReference type="EMBL" id="JANJYI010000008">
    <property type="protein sequence ID" value="KAK2638145.1"/>
    <property type="molecule type" value="Genomic_DNA"/>
</dbReference>
<accession>A0AAD9WQ24</accession>
<proteinExistence type="predicted"/>
<dbReference type="Proteomes" id="UP001280121">
    <property type="component" value="Unassembled WGS sequence"/>
</dbReference>
<evidence type="ECO:0000313" key="2">
    <source>
        <dbReference type="Proteomes" id="UP001280121"/>
    </source>
</evidence>
<protein>
    <submittedName>
        <fullName evidence="1">Uncharacterized protein</fullName>
    </submittedName>
</protein>
<sequence length="128" mass="15011">MAEKVHKKYDFIDPYDPRWDGTPYEAKPTDKPYFVEYANQLKTTEGFHVDLIPKSILCTWVIPYNVDSKYTVEAANSAVDEFNRLDGLFYEAKIDIRFLDESYELVMFRPAKYWPRPRKDTKEGGVVG</sequence>
<reference evidence="1" key="1">
    <citation type="journal article" date="2023" name="Plant J.">
        <title>Genome sequences and population genomics provide insights into the demographic history, inbreeding, and mutation load of two 'living fossil' tree species of Dipteronia.</title>
        <authorList>
            <person name="Feng Y."/>
            <person name="Comes H.P."/>
            <person name="Chen J."/>
            <person name="Zhu S."/>
            <person name="Lu R."/>
            <person name="Zhang X."/>
            <person name="Li P."/>
            <person name="Qiu J."/>
            <person name="Olsen K.M."/>
            <person name="Qiu Y."/>
        </authorList>
    </citation>
    <scope>NUCLEOTIDE SEQUENCE</scope>
    <source>
        <strain evidence="1">KIB01</strain>
    </source>
</reference>
<name>A0AAD9WQ24_9ROSI</name>
<organism evidence="1 2">
    <name type="scientific">Dipteronia dyeriana</name>
    <dbReference type="NCBI Taxonomy" id="168575"/>
    <lineage>
        <taxon>Eukaryota</taxon>
        <taxon>Viridiplantae</taxon>
        <taxon>Streptophyta</taxon>
        <taxon>Embryophyta</taxon>
        <taxon>Tracheophyta</taxon>
        <taxon>Spermatophyta</taxon>
        <taxon>Magnoliopsida</taxon>
        <taxon>eudicotyledons</taxon>
        <taxon>Gunneridae</taxon>
        <taxon>Pentapetalae</taxon>
        <taxon>rosids</taxon>
        <taxon>malvids</taxon>
        <taxon>Sapindales</taxon>
        <taxon>Sapindaceae</taxon>
        <taxon>Hippocastanoideae</taxon>
        <taxon>Acereae</taxon>
        <taxon>Dipteronia</taxon>
    </lineage>
</organism>
<gene>
    <name evidence="1" type="ORF">Ddye_025940</name>
</gene>
<dbReference type="AlphaFoldDB" id="A0AAD9WQ24"/>
<keyword evidence="2" id="KW-1185">Reference proteome</keyword>
<evidence type="ECO:0000313" key="1">
    <source>
        <dbReference type="EMBL" id="KAK2638145.1"/>
    </source>
</evidence>